<dbReference type="AlphaFoldDB" id="A0A7Y9EU14"/>
<reference evidence="2 3" key="1">
    <citation type="submission" date="2020-07" db="EMBL/GenBank/DDBJ databases">
        <title>Sequencing the genomes of 1000 actinobacteria strains.</title>
        <authorList>
            <person name="Klenk H.-P."/>
        </authorList>
    </citation>
    <scope>NUCLEOTIDE SEQUENCE [LARGE SCALE GENOMIC DNA]</scope>
    <source>
        <strain evidence="2 3">DSM 22185</strain>
    </source>
</reference>
<keyword evidence="2" id="KW-0238">DNA-binding</keyword>
<dbReference type="CDD" id="cd00090">
    <property type="entry name" value="HTH_ARSR"/>
    <property type="match status" value="1"/>
</dbReference>
<dbReference type="RefSeq" id="WP_246285974.1">
    <property type="nucleotide sequence ID" value="NZ_BAABLC010000001.1"/>
</dbReference>
<evidence type="ECO:0000259" key="1">
    <source>
        <dbReference type="SMART" id="SM00418"/>
    </source>
</evidence>
<keyword evidence="3" id="KW-1185">Reference proteome</keyword>
<dbReference type="Gene3D" id="1.10.10.10">
    <property type="entry name" value="Winged helix-like DNA-binding domain superfamily/Winged helix DNA-binding domain"/>
    <property type="match status" value="1"/>
</dbReference>
<evidence type="ECO:0000313" key="2">
    <source>
        <dbReference type="EMBL" id="NYD53913.1"/>
    </source>
</evidence>
<dbReference type="EMBL" id="JACCBH010000001">
    <property type="protein sequence ID" value="NYD53913.1"/>
    <property type="molecule type" value="Genomic_DNA"/>
</dbReference>
<organism evidence="2 3">
    <name type="scientific">Microbacterium pseudoresistens</name>
    <dbReference type="NCBI Taxonomy" id="640634"/>
    <lineage>
        <taxon>Bacteria</taxon>
        <taxon>Bacillati</taxon>
        <taxon>Actinomycetota</taxon>
        <taxon>Actinomycetes</taxon>
        <taxon>Micrococcales</taxon>
        <taxon>Microbacteriaceae</taxon>
        <taxon>Microbacterium</taxon>
    </lineage>
</organism>
<evidence type="ECO:0000313" key="3">
    <source>
        <dbReference type="Proteomes" id="UP000552045"/>
    </source>
</evidence>
<dbReference type="InterPro" id="IPR036388">
    <property type="entry name" value="WH-like_DNA-bd_sf"/>
</dbReference>
<gene>
    <name evidence="2" type="ORF">BKA02_000968</name>
</gene>
<dbReference type="GO" id="GO:0003677">
    <property type="term" value="F:DNA binding"/>
    <property type="evidence" value="ECO:0007669"/>
    <property type="project" value="UniProtKB-KW"/>
</dbReference>
<protein>
    <submittedName>
        <fullName evidence="2">DNA-binding transcriptional ArsR family regulator</fullName>
    </submittedName>
</protein>
<comment type="caution">
    <text evidence="2">The sequence shown here is derived from an EMBL/GenBank/DDBJ whole genome shotgun (WGS) entry which is preliminary data.</text>
</comment>
<dbReference type="InterPro" id="IPR036390">
    <property type="entry name" value="WH_DNA-bd_sf"/>
</dbReference>
<dbReference type="Pfam" id="PF12840">
    <property type="entry name" value="HTH_20"/>
    <property type="match status" value="1"/>
</dbReference>
<proteinExistence type="predicted"/>
<dbReference type="GO" id="GO:0003700">
    <property type="term" value="F:DNA-binding transcription factor activity"/>
    <property type="evidence" value="ECO:0007669"/>
    <property type="project" value="InterPro"/>
</dbReference>
<dbReference type="Proteomes" id="UP000552045">
    <property type="component" value="Unassembled WGS sequence"/>
</dbReference>
<sequence>MAENAPDTAAPDAADPRPMTTMTSAMLKAYANPLRRRILKHFAQHEFVRAADIAAALDEPANKVSFHLRVLADAGLIQEAPERARDRRDRVWTPIRGSLTLADREHGVSDVALGNVVLAGILEDHEALVRRIVARMPEYFAGSPTLEERSCFSEMNTRLTPTAFEKLIGDISALVEDARVASQDDPDARPFEIHLVAADDTI</sequence>
<accession>A0A7Y9EU14</accession>
<dbReference type="InterPro" id="IPR001845">
    <property type="entry name" value="HTH_ArsR_DNA-bd_dom"/>
</dbReference>
<name>A0A7Y9EU14_9MICO</name>
<dbReference type="SMART" id="SM00418">
    <property type="entry name" value="HTH_ARSR"/>
    <property type="match status" value="1"/>
</dbReference>
<feature type="domain" description="HTH arsR-type" evidence="1">
    <location>
        <begin position="25"/>
        <end position="104"/>
    </location>
</feature>
<dbReference type="InterPro" id="IPR011991">
    <property type="entry name" value="ArsR-like_HTH"/>
</dbReference>
<dbReference type="SUPFAM" id="SSF46785">
    <property type="entry name" value="Winged helix' DNA-binding domain"/>
    <property type="match status" value="1"/>
</dbReference>